<proteinExistence type="predicted"/>
<reference evidence="1" key="1">
    <citation type="submission" date="2023-07" db="EMBL/GenBank/DDBJ databases">
        <title>draft genome sequence of fig (Ficus carica).</title>
        <authorList>
            <person name="Takahashi T."/>
            <person name="Nishimura K."/>
        </authorList>
    </citation>
    <scope>NUCLEOTIDE SEQUENCE</scope>
</reference>
<evidence type="ECO:0000313" key="1">
    <source>
        <dbReference type="EMBL" id="GMN48242.1"/>
    </source>
</evidence>
<name>A0AA88A806_FICCA</name>
<evidence type="ECO:0000313" key="2">
    <source>
        <dbReference type="Proteomes" id="UP001187192"/>
    </source>
</evidence>
<keyword evidence="2" id="KW-1185">Reference proteome</keyword>
<protein>
    <submittedName>
        <fullName evidence="1">Uncharacterized protein</fullName>
    </submittedName>
</protein>
<gene>
    <name evidence="1" type="ORF">TIFTF001_017410</name>
</gene>
<dbReference type="EMBL" id="BTGU01000027">
    <property type="protein sequence ID" value="GMN48242.1"/>
    <property type="molecule type" value="Genomic_DNA"/>
</dbReference>
<accession>A0AA88A806</accession>
<dbReference type="Proteomes" id="UP001187192">
    <property type="component" value="Unassembled WGS sequence"/>
</dbReference>
<dbReference type="AlphaFoldDB" id="A0AA88A806"/>
<comment type="caution">
    <text evidence="1">The sequence shown here is derived from an EMBL/GenBank/DDBJ whole genome shotgun (WGS) entry which is preliminary data.</text>
</comment>
<organism evidence="1 2">
    <name type="scientific">Ficus carica</name>
    <name type="common">Common fig</name>
    <dbReference type="NCBI Taxonomy" id="3494"/>
    <lineage>
        <taxon>Eukaryota</taxon>
        <taxon>Viridiplantae</taxon>
        <taxon>Streptophyta</taxon>
        <taxon>Embryophyta</taxon>
        <taxon>Tracheophyta</taxon>
        <taxon>Spermatophyta</taxon>
        <taxon>Magnoliopsida</taxon>
        <taxon>eudicotyledons</taxon>
        <taxon>Gunneridae</taxon>
        <taxon>Pentapetalae</taxon>
        <taxon>rosids</taxon>
        <taxon>fabids</taxon>
        <taxon>Rosales</taxon>
        <taxon>Moraceae</taxon>
        <taxon>Ficeae</taxon>
        <taxon>Ficus</taxon>
    </lineage>
</organism>
<sequence>MMASKLPRVVLTCLQVRFDPWFELDWTGCLNHSMASCHVVLAERKLTSYIYALGGMLQIWYQSGFPAIHFRGLPASATVITCGRGSIRCLDLSRDEPIVIDRTRRTMSLTGWLNDIETIFRVCHIEAYFQIVLASRCLAGNARLWWLTLGLPDVQGLAWADFYAFILARFGPLPDEGANRPYRDPEIYNDMYRRRYLNYFAEWYAYLNESMGHYCQRFREAMLPYIPRELDDPEWRALHIIRDGLPPEVKPFVPAPQRGIVLDDMIDAIMEAEVIAYMVQAQEVAPVDDYMVEPVDDTGIAEPLFQGGPVWPEDPIPAIPLQKIPLEEAGVDANDNEVDSAEFGANPEDHPEDPPIFIIVSNNEEEEVEEEEEIEEVWEEHEILDAEEQEDWEDDPEEILFEDEEWDVFSDVTTE</sequence>